<evidence type="ECO:0000256" key="1">
    <source>
        <dbReference type="SAM" id="Phobius"/>
    </source>
</evidence>
<dbReference type="EMBL" id="RQVQ01000044">
    <property type="protein sequence ID" value="RRJ88086.1"/>
    <property type="molecule type" value="Genomic_DNA"/>
</dbReference>
<dbReference type="AlphaFoldDB" id="A0A3P3W2F2"/>
<gene>
    <name evidence="2" type="ORF">EG240_14205</name>
</gene>
<name>A0A3P3W2F2_9FLAO</name>
<proteinExistence type="predicted"/>
<feature type="transmembrane region" description="Helical" evidence="1">
    <location>
        <begin position="35"/>
        <end position="60"/>
    </location>
</feature>
<evidence type="ECO:0008006" key="4">
    <source>
        <dbReference type="Google" id="ProtNLM"/>
    </source>
</evidence>
<feature type="transmembrane region" description="Helical" evidence="1">
    <location>
        <begin position="80"/>
        <end position="100"/>
    </location>
</feature>
<dbReference type="Proteomes" id="UP000275719">
    <property type="component" value="Unassembled WGS sequence"/>
</dbReference>
<keyword evidence="1" id="KW-1133">Transmembrane helix</keyword>
<accession>A0A3P3W2F2</accession>
<feature type="transmembrane region" description="Helical" evidence="1">
    <location>
        <begin position="112"/>
        <end position="130"/>
    </location>
</feature>
<keyword evidence="3" id="KW-1185">Reference proteome</keyword>
<dbReference type="OrthoDB" id="7059942at2"/>
<protein>
    <recommendedName>
        <fullName evidence="4">Lycopene cyclase domain-containing protein</fullName>
    </recommendedName>
</protein>
<feature type="transmembrane region" description="Helical" evidence="1">
    <location>
        <begin position="150"/>
        <end position="168"/>
    </location>
</feature>
<reference evidence="2 3" key="1">
    <citation type="submission" date="2018-11" db="EMBL/GenBank/DDBJ databases">
        <title>Flavobacterium sp. nov., YIM 102701-2 draft genome.</title>
        <authorList>
            <person name="Li G."/>
            <person name="Jiang Y."/>
        </authorList>
    </citation>
    <scope>NUCLEOTIDE SEQUENCE [LARGE SCALE GENOMIC DNA]</scope>
    <source>
        <strain evidence="2 3">YIM 102701-2</strain>
    </source>
</reference>
<feature type="transmembrane region" description="Helical" evidence="1">
    <location>
        <begin position="6"/>
        <end position="23"/>
    </location>
</feature>
<dbReference type="RefSeq" id="WP_125020018.1">
    <property type="nucleotide sequence ID" value="NZ_RQVQ01000044.1"/>
</dbReference>
<feature type="transmembrane region" description="Helical" evidence="1">
    <location>
        <begin position="180"/>
        <end position="197"/>
    </location>
</feature>
<sequence>MILKLILFTFIISLPVIIYWNYIKNKIKVDKKLLLSYFLFGSWFGMCGEVFLDTVINKILKVPVPLWEYRILPIHDKATSSYGPIMWGIAAVCVCFFQHYNLKETSLRKLQGWKLFFIEAGFLMIAELYFDISGYFLFNEYFFYYFSPEFYHFSALVNIPFWWCGYKIIVKASDVLYSEWKLNFTIALLMVIILVWGF</sequence>
<evidence type="ECO:0000313" key="2">
    <source>
        <dbReference type="EMBL" id="RRJ88086.1"/>
    </source>
</evidence>
<keyword evidence="1" id="KW-0812">Transmembrane</keyword>
<comment type="caution">
    <text evidence="2">The sequence shown here is derived from an EMBL/GenBank/DDBJ whole genome shotgun (WGS) entry which is preliminary data.</text>
</comment>
<evidence type="ECO:0000313" key="3">
    <source>
        <dbReference type="Proteomes" id="UP000275719"/>
    </source>
</evidence>
<organism evidence="2 3">
    <name type="scientific">Paenimyroides tangerinum</name>
    <dbReference type="NCBI Taxonomy" id="2488728"/>
    <lineage>
        <taxon>Bacteria</taxon>
        <taxon>Pseudomonadati</taxon>
        <taxon>Bacteroidota</taxon>
        <taxon>Flavobacteriia</taxon>
        <taxon>Flavobacteriales</taxon>
        <taxon>Flavobacteriaceae</taxon>
        <taxon>Paenimyroides</taxon>
    </lineage>
</organism>
<keyword evidence="1" id="KW-0472">Membrane</keyword>